<dbReference type="PANTHER" id="PTHR36443">
    <property type="entry name" value="BSR5223 PROTEIN"/>
    <property type="match status" value="1"/>
</dbReference>
<keyword evidence="1" id="KW-0472">Membrane</keyword>
<gene>
    <name evidence="2" type="ordered locus">Marky_1790</name>
</gene>
<protein>
    <recommendedName>
        <fullName evidence="4">DUF2905 domain-containing protein</fullName>
    </recommendedName>
</protein>
<keyword evidence="1" id="KW-0812">Transmembrane</keyword>
<sequence>MAGVELGRLLILWGLILVGVGVVLVLAPKLFAWFGHLPGDIRIERDNVRVYIPVTSMLVVSLLLTVGLNLIAWLMRWWGGKV</sequence>
<keyword evidence="3" id="KW-1185">Reference proteome</keyword>
<evidence type="ECO:0000256" key="1">
    <source>
        <dbReference type="SAM" id="Phobius"/>
    </source>
</evidence>
<evidence type="ECO:0008006" key="4">
    <source>
        <dbReference type="Google" id="ProtNLM"/>
    </source>
</evidence>
<dbReference type="InterPro" id="IPR021320">
    <property type="entry name" value="DUF2905"/>
</dbReference>
<dbReference type="AlphaFoldDB" id="F2NPM2"/>
<reference evidence="2 3" key="1">
    <citation type="journal article" date="2012" name="Stand. Genomic Sci.">
        <title>Complete genome sequence of the aerobic, heterotroph Marinithermus hydrothermalis type strain (T1(T)) from a deep-sea hydrothermal vent chimney.</title>
        <authorList>
            <person name="Copeland A."/>
            <person name="Gu W."/>
            <person name="Yasawong M."/>
            <person name="Lapidus A."/>
            <person name="Lucas S."/>
            <person name="Deshpande S."/>
            <person name="Pagani I."/>
            <person name="Tapia R."/>
            <person name="Cheng J.F."/>
            <person name="Goodwin L.A."/>
            <person name="Pitluck S."/>
            <person name="Liolios K."/>
            <person name="Ivanova N."/>
            <person name="Mavromatis K."/>
            <person name="Mikhailova N."/>
            <person name="Pati A."/>
            <person name="Chen A."/>
            <person name="Palaniappan K."/>
            <person name="Land M."/>
            <person name="Pan C."/>
            <person name="Brambilla E.M."/>
            <person name="Rohde M."/>
            <person name="Tindall B.J."/>
            <person name="Sikorski J."/>
            <person name="Goker M."/>
            <person name="Detter J.C."/>
            <person name="Bristow J."/>
            <person name="Eisen J.A."/>
            <person name="Markowitz V."/>
            <person name="Hugenholtz P."/>
            <person name="Kyrpides N.C."/>
            <person name="Klenk H.P."/>
            <person name="Woyke T."/>
        </authorList>
    </citation>
    <scope>NUCLEOTIDE SEQUENCE [LARGE SCALE GENOMIC DNA]</scope>
    <source>
        <strain evidence="3">DSM 14884 / JCM 11576 / T1</strain>
    </source>
</reference>
<dbReference type="PANTHER" id="PTHR36443:SF1">
    <property type="entry name" value="BSR5223 PROTEIN"/>
    <property type="match status" value="1"/>
</dbReference>
<dbReference type="HOGENOM" id="CLU_181383_1_0_0"/>
<accession>F2NPM2</accession>
<evidence type="ECO:0000313" key="2">
    <source>
        <dbReference type="EMBL" id="AEB12523.1"/>
    </source>
</evidence>
<feature type="transmembrane region" description="Helical" evidence="1">
    <location>
        <begin position="6"/>
        <end position="27"/>
    </location>
</feature>
<dbReference type="KEGG" id="mhd:Marky_1790"/>
<dbReference type="Pfam" id="PF11146">
    <property type="entry name" value="DUF2905"/>
    <property type="match status" value="1"/>
</dbReference>
<proteinExistence type="predicted"/>
<keyword evidence="1" id="KW-1133">Transmembrane helix</keyword>
<dbReference type="eggNOG" id="ENOG5032GE2">
    <property type="taxonomic scope" value="Bacteria"/>
</dbReference>
<evidence type="ECO:0000313" key="3">
    <source>
        <dbReference type="Proteomes" id="UP000007030"/>
    </source>
</evidence>
<organism evidence="2 3">
    <name type="scientific">Marinithermus hydrothermalis (strain DSM 14884 / JCM 11576 / T1)</name>
    <dbReference type="NCBI Taxonomy" id="869210"/>
    <lineage>
        <taxon>Bacteria</taxon>
        <taxon>Thermotogati</taxon>
        <taxon>Deinococcota</taxon>
        <taxon>Deinococci</taxon>
        <taxon>Thermales</taxon>
        <taxon>Thermaceae</taxon>
        <taxon>Marinithermus</taxon>
    </lineage>
</organism>
<name>F2NPM2_MARHT</name>
<dbReference type="STRING" id="869210.Marky_1790"/>
<dbReference type="Proteomes" id="UP000007030">
    <property type="component" value="Chromosome"/>
</dbReference>
<feature type="transmembrane region" description="Helical" evidence="1">
    <location>
        <begin position="48"/>
        <end position="75"/>
    </location>
</feature>
<dbReference type="EMBL" id="CP002630">
    <property type="protein sequence ID" value="AEB12523.1"/>
    <property type="molecule type" value="Genomic_DNA"/>
</dbReference>